<dbReference type="GO" id="GO:0005518">
    <property type="term" value="F:collagen binding"/>
    <property type="evidence" value="ECO:0007669"/>
    <property type="project" value="InterPro"/>
</dbReference>
<dbReference type="OrthoDB" id="1744455at2"/>
<dbReference type="InterPro" id="IPR019931">
    <property type="entry name" value="LPXTG_anchor"/>
</dbReference>
<comment type="subcellular location">
    <subcellularLocation>
        <location evidence="1">Secreted</location>
        <location evidence="1">Cell wall</location>
        <topology evidence="1">Peptidoglycan-anchor</topology>
    </subcellularLocation>
</comment>
<dbReference type="InterPro" id="IPR041171">
    <property type="entry name" value="SDR_Ig"/>
</dbReference>
<protein>
    <submittedName>
        <fullName evidence="10">Collagen binding domain-containing protein</fullName>
    </submittedName>
</protein>
<dbReference type="Gene3D" id="2.60.40.740">
    <property type="match status" value="1"/>
</dbReference>
<evidence type="ECO:0000259" key="9">
    <source>
        <dbReference type="PROSITE" id="PS50847"/>
    </source>
</evidence>
<keyword evidence="11" id="KW-1185">Reference proteome</keyword>
<feature type="compositionally biased region" description="Gly residues" evidence="6">
    <location>
        <begin position="334"/>
        <end position="350"/>
    </location>
</feature>
<evidence type="ECO:0000256" key="5">
    <source>
        <dbReference type="ARBA" id="ARBA00023088"/>
    </source>
</evidence>
<sequence length="436" mass="46616">MMIKKLNRQRLFFLILAVLTMGAIACSQNIQASANDNQWITSAELKDLTNPNATTNYDQHDSLRVDYTFKIPKGSLSASNNSFDAVLPSQFSMANGLTFNITDSSGAVVGTATADPSNNHVHVIMKDNAIAANANGDYSGNLFVACNWNMSVVPVNTPTTIYWNLPDSDHTKPGQIIVNINPDNGPGKDEKLAKFGWYDKDDPTLVDWTVRVNVAKEHIDNAVVTDQLAANQKLENTATHPFVALKVSYYADGSDRFTTLGNVSDKIVMDSDTKFHLNLGNIDDTYLIYYYSRLTDGGKTNEEYGNNIHVDGTNNYHQDLTVWTAKYAGGGNAGGGGNTPSNNNGGGNNNNGGNNTPANNNGGNTPSNNNVTPSADTPKSSNSTDGSSSNNTVKPSTKKSNAVLPATGATARPVLLTGLALTFVAATGAFVLTRKY</sequence>
<evidence type="ECO:0000256" key="3">
    <source>
        <dbReference type="ARBA" id="ARBA00022525"/>
    </source>
</evidence>
<gene>
    <name evidence="10" type="ORF">SAMN05660453_0951</name>
</gene>
<evidence type="ECO:0000256" key="1">
    <source>
        <dbReference type="ARBA" id="ARBA00004168"/>
    </source>
</evidence>
<dbReference type="RefSeq" id="WP_091502534.1">
    <property type="nucleotide sequence ID" value="NZ_FOLI01000004.1"/>
</dbReference>
<feature type="region of interest" description="Disordered" evidence="6">
    <location>
        <begin position="334"/>
        <end position="401"/>
    </location>
</feature>
<dbReference type="Proteomes" id="UP000199376">
    <property type="component" value="Unassembled WGS sequence"/>
</dbReference>
<keyword evidence="3" id="KW-0964">Secreted</keyword>
<accession>A0A1I1G7C6</accession>
<evidence type="ECO:0000313" key="11">
    <source>
        <dbReference type="Proteomes" id="UP000199376"/>
    </source>
</evidence>
<dbReference type="AlphaFoldDB" id="A0A1I1G7C6"/>
<evidence type="ECO:0000313" key="10">
    <source>
        <dbReference type="EMBL" id="SFC05768.1"/>
    </source>
</evidence>
<feature type="domain" description="Gram-positive cocci surface proteins LPxTG" evidence="9">
    <location>
        <begin position="404"/>
        <end position="436"/>
    </location>
</feature>
<proteinExistence type="predicted"/>
<feature type="signal peptide" evidence="8">
    <location>
        <begin position="1"/>
        <end position="25"/>
    </location>
</feature>
<keyword evidence="7" id="KW-1133">Transmembrane helix</keyword>
<keyword evidence="2" id="KW-0134">Cell wall</keyword>
<dbReference type="PROSITE" id="PS50847">
    <property type="entry name" value="GRAM_POS_ANCHORING"/>
    <property type="match status" value="1"/>
</dbReference>
<keyword evidence="4 8" id="KW-0732">Signal</keyword>
<evidence type="ECO:0000256" key="2">
    <source>
        <dbReference type="ARBA" id="ARBA00022512"/>
    </source>
</evidence>
<evidence type="ECO:0000256" key="8">
    <source>
        <dbReference type="SAM" id="SignalP"/>
    </source>
</evidence>
<dbReference type="Pfam" id="PF17961">
    <property type="entry name" value="Big_8"/>
    <property type="match status" value="1"/>
</dbReference>
<reference evidence="10 11" key="1">
    <citation type="submission" date="2016-10" db="EMBL/GenBank/DDBJ databases">
        <authorList>
            <person name="de Groot N.N."/>
        </authorList>
    </citation>
    <scope>NUCLEOTIDE SEQUENCE [LARGE SCALE GENOMIC DNA]</scope>
    <source>
        <strain evidence="10 11">DSM 19113</strain>
    </source>
</reference>
<name>A0A1I1G7C6_9LACO</name>
<dbReference type="EMBL" id="FOLI01000004">
    <property type="protein sequence ID" value="SFC05768.1"/>
    <property type="molecule type" value="Genomic_DNA"/>
</dbReference>
<evidence type="ECO:0000256" key="7">
    <source>
        <dbReference type="SAM" id="Phobius"/>
    </source>
</evidence>
<feature type="transmembrane region" description="Helical" evidence="7">
    <location>
        <begin position="414"/>
        <end position="433"/>
    </location>
</feature>
<dbReference type="Gene3D" id="2.60.40.1280">
    <property type="match status" value="1"/>
</dbReference>
<feature type="compositionally biased region" description="Low complexity" evidence="6">
    <location>
        <begin position="351"/>
        <end position="370"/>
    </location>
</feature>
<dbReference type="Pfam" id="PF05737">
    <property type="entry name" value="Collagen_bind"/>
    <property type="match status" value="1"/>
</dbReference>
<dbReference type="GO" id="GO:0007155">
    <property type="term" value="P:cell adhesion"/>
    <property type="evidence" value="ECO:0007669"/>
    <property type="project" value="InterPro"/>
</dbReference>
<dbReference type="STRING" id="283737.SAMN05660453_0951"/>
<evidence type="ECO:0000256" key="6">
    <source>
        <dbReference type="SAM" id="MobiDB-lite"/>
    </source>
</evidence>
<dbReference type="PROSITE" id="PS51257">
    <property type="entry name" value="PROKAR_LIPOPROTEIN"/>
    <property type="match status" value="1"/>
</dbReference>
<dbReference type="InterPro" id="IPR008966">
    <property type="entry name" value="Adhesion_dom_sf"/>
</dbReference>
<keyword evidence="5" id="KW-0572">Peptidoglycan-anchor</keyword>
<dbReference type="InterPro" id="IPR011252">
    <property type="entry name" value="Fibrogen-bd_dom1"/>
</dbReference>
<keyword evidence="10" id="KW-0176">Collagen</keyword>
<keyword evidence="7" id="KW-0472">Membrane</keyword>
<dbReference type="SUPFAM" id="SSF49401">
    <property type="entry name" value="Bacterial adhesins"/>
    <property type="match status" value="2"/>
</dbReference>
<dbReference type="InterPro" id="IPR008456">
    <property type="entry name" value="Collagen-bd_dom"/>
</dbReference>
<feature type="chain" id="PRO_5039070498" evidence="8">
    <location>
        <begin position="26"/>
        <end position="436"/>
    </location>
</feature>
<evidence type="ECO:0000256" key="4">
    <source>
        <dbReference type="ARBA" id="ARBA00022729"/>
    </source>
</evidence>
<organism evidence="10 11">
    <name type="scientific">Fructobacillus durionis</name>
    <dbReference type="NCBI Taxonomy" id="283737"/>
    <lineage>
        <taxon>Bacteria</taxon>
        <taxon>Bacillati</taxon>
        <taxon>Bacillota</taxon>
        <taxon>Bacilli</taxon>
        <taxon>Lactobacillales</taxon>
        <taxon>Lactobacillaceae</taxon>
        <taxon>Fructobacillus</taxon>
    </lineage>
</organism>
<feature type="compositionally biased region" description="Low complexity" evidence="6">
    <location>
        <begin position="380"/>
        <end position="392"/>
    </location>
</feature>
<keyword evidence="7" id="KW-0812">Transmembrane</keyword>